<dbReference type="EMBL" id="JAWRVI010000070">
    <property type="protein sequence ID" value="KAK4081902.1"/>
    <property type="molecule type" value="Genomic_DNA"/>
</dbReference>
<name>A0ABR0BJI3_PURLI</name>
<evidence type="ECO:0000256" key="2">
    <source>
        <dbReference type="ARBA" id="ARBA00010421"/>
    </source>
</evidence>
<comment type="similarity">
    <text evidence="2">Belongs to the cerato-platanin family.</text>
</comment>
<sequence length="500" mass="55277">MVRLASAVSVSWHADFSNPEFPLGGVACSDGLHGLQRDGYQKLSDLPAFPMIGSVDAIAGWNSPSCGTCWRLTYEGHSVTVLAIDHCAAGFDLSSEAMNKLTNGRAVELGRIDAVAEPVSTSELNILYALICSAAIAVIHLAPSRSISQTTPGPPKVKRRGGSAMSRSPSTIDRLAHFLPADGRENRDSFRDLSSVRSTTLTTGYNVTSHPWANVDTTSRFPRSHDDFNDACDPPGTQIDRSGFKSAIAQIYTFWDRQSGGANAEKSASGPFLYGATDRRNPPLAYRCASTKTLYVYDGKGWLRRNRALLESDRLARVKRRKATPEPIVADTAENTIVGHEARTQEASQLTLSSAQSGELSRCGEPAAGARQIGRATRDDKDFTAQLDYCPPLNTLPHRTNWLKIGWDGRPADLRDDPHRHRLHPDEVMLASTLRLDCATYLTSKRRIFERRLQCLHRGKIFRKTDAQQACRIDVNKASKLWTAFELVGWLDESYMRRFL</sequence>
<feature type="domain" description="SWIRM" evidence="5">
    <location>
        <begin position="403"/>
        <end position="500"/>
    </location>
</feature>
<dbReference type="Gene3D" id="2.40.40.10">
    <property type="entry name" value="RlpA-like domain"/>
    <property type="match status" value="1"/>
</dbReference>
<dbReference type="InterPro" id="IPR007526">
    <property type="entry name" value="SWIRM"/>
</dbReference>
<evidence type="ECO:0000313" key="6">
    <source>
        <dbReference type="EMBL" id="KAK4081902.1"/>
    </source>
</evidence>
<dbReference type="InterPro" id="IPR036908">
    <property type="entry name" value="RlpA-like_sf"/>
</dbReference>
<dbReference type="Pfam" id="PF04433">
    <property type="entry name" value="SWIRM"/>
    <property type="match status" value="1"/>
</dbReference>
<dbReference type="SUPFAM" id="SSF46689">
    <property type="entry name" value="Homeodomain-like"/>
    <property type="match status" value="1"/>
</dbReference>
<comment type="caution">
    <text evidence="6">The sequence shown here is derived from an EMBL/GenBank/DDBJ whole genome shotgun (WGS) entry which is preliminary data.</text>
</comment>
<feature type="region of interest" description="Disordered" evidence="4">
    <location>
        <begin position="147"/>
        <end position="169"/>
    </location>
</feature>
<evidence type="ECO:0000256" key="1">
    <source>
        <dbReference type="ARBA" id="ARBA00004613"/>
    </source>
</evidence>
<dbReference type="SUPFAM" id="SSF50685">
    <property type="entry name" value="Barwin-like endoglucanases"/>
    <property type="match status" value="1"/>
</dbReference>
<reference evidence="6 7" key="1">
    <citation type="journal article" date="2024" name="Microbiol. Resour. Announc.">
        <title>Genome annotations for the ascomycete fungi Trichoderma harzianum, Trichoderma aggressivum, and Purpureocillium lilacinum.</title>
        <authorList>
            <person name="Beijen E.P.W."/>
            <person name="Ohm R.A."/>
        </authorList>
    </citation>
    <scope>NUCLEOTIDE SEQUENCE [LARGE SCALE GENOMIC DNA]</scope>
    <source>
        <strain evidence="6 7">CBS 150709</strain>
    </source>
</reference>
<evidence type="ECO:0000259" key="5">
    <source>
        <dbReference type="PROSITE" id="PS50934"/>
    </source>
</evidence>
<protein>
    <recommendedName>
        <fullName evidence="5">SWIRM domain-containing protein</fullName>
    </recommendedName>
</protein>
<dbReference type="Pfam" id="PF07249">
    <property type="entry name" value="Cerato-platanin"/>
    <property type="match status" value="1"/>
</dbReference>
<comment type="subcellular location">
    <subcellularLocation>
        <location evidence="1">Secreted</location>
    </subcellularLocation>
</comment>
<gene>
    <name evidence="6" type="ORF">Purlil1_11494</name>
</gene>
<dbReference type="InterPro" id="IPR009057">
    <property type="entry name" value="Homeodomain-like_sf"/>
</dbReference>
<dbReference type="InterPro" id="IPR036388">
    <property type="entry name" value="WH-like_DNA-bd_sf"/>
</dbReference>
<keyword evidence="7" id="KW-1185">Reference proteome</keyword>
<dbReference type="PROSITE" id="PS50934">
    <property type="entry name" value="SWIRM"/>
    <property type="match status" value="1"/>
</dbReference>
<dbReference type="InterPro" id="IPR010829">
    <property type="entry name" value="Cerato-platanin"/>
</dbReference>
<proteinExistence type="inferred from homology"/>
<keyword evidence="3" id="KW-0964">Secreted</keyword>
<organism evidence="6 7">
    <name type="scientific">Purpureocillium lilacinum</name>
    <name type="common">Paecilomyces lilacinus</name>
    <dbReference type="NCBI Taxonomy" id="33203"/>
    <lineage>
        <taxon>Eukaryota</taxon>
        <taxon>Fungi</taxon>
        <taxon>Dikarya</taxon>
        <taxon>Ascomycota</taxon>
        <taxon>Pezizomycotina</taxon>
        <taxon>Sordariomycetes</taxon>
        <taxon>Hypocreomycetidae</taxon>
        <taxon>Hypocreales</taxon>
        <taxon>Ophiocordycipitaceae</taxon>
        <taxon>Purpureocillium</taxon>
    </lineage>
</organism>
<dbReference type="Proteomes" id="UP001287286">
    <property type="component" value="Unassembled WGS sequence"/>
</dbReference>
<accession>A0ABR0BJI3</accession>
<evidence type="ECO:0000256" key="4">
    <source>
        <dbReference type="SAM" id="MobiDB-lite"/>
    </source>
</evidence>
<evidence type="ECO:0000313" key="7">
    <source>
        <dbReference type="Proteomes" id="UP001287286"/>
    </source>
</evidence>
<dbReference type="CDD" id="cd22778">
    <property type="entry name" value="DPBB_CEPL-like"/>
    <property type="match status" value="1"/>
</dbReference>
<evidence type="ECO:0000256" key="3">
    <source>
        <dbReference type="ARBA" id="ARBA00022525"/>
    </source>
</evidence>
<dbReference type="Gene3D" id="1.10.10.10">
    <property type="entry name" value="Winged helix-like DNA-binding domain superfamily/Winged helix DNA-binding domain"/>
    <property type="match status" value="1"/>
</dbReference>